<dbReference type="InterPro" id="IPR013783">
    <property type="entry name" value="Ig-like_fold"/>
</dbReference>
<dbReference type="RefSeq" id="WP_168083155.1">
    <property type="nucleotide sequence ID" value="NZ_JAAVJI010000003.1"/>
</dbReference>
<accession>A0ABX0YEC3</accession>
<dbReference type="Gene3D" id="2.60.40.10">
    <property type="entry name" value="Immunoglobulins"/>
    <property type="match status" value="1"/>
</dbReference>
<gene>
    <name evidence="1" type="ORF">HBH25_07700</name>
</gene>
<dbReference type="Proteomes" id="UP000746535">
    <property type="component" value="Unassembled WGS sequence"/>
</dbReference>
<keyword evidence="2" id="KW-1185">Reference proteome</keyword>
<evidence type="ECO:0000313" key="2">
    <source>
        <dbReference type="Proteomes" id="UP000746535"/>
    </source>
</evidence>
<evidence type="ECO:0000313" key="1">
    <source>
        <dbReference type="EMBL" id="NJP00744.1"/>
    </source>
</evidence>
<sequence length="226" mass="25039">MAASPVMAMPELNTGALYDYLAPTRSTFTKRVRNLGNETAFVRVEVAEITYNAKGDSVEQVLEGTDRPLIASPGRLIVPAEGSRDIRLVYRGARTTERYFRLRFVPVVPSKDDTFGLGNEERAQYLNAIEAQVGVLKAIGGVVLVGPSPARFDTRLQQREGEVRVTNQGNTTVRLEDFSTYRAETGCGQGRTVHVRPGQTFTETAAPSQRFCFTLVEGSQRTRHQR</sequence>
<comment type="caution">
    <text evidence="1">The sequence shown here is derived from an EMBL/GenBank/DDBJ whole genome shotgun (WGS) entry which is preliminary data.</text>
</comment>
<dbReference type="InterPro" id="IPR008962">
    <property type="entry name" value="PapD-like_sf"/>
</dbReference>
<proteinExistence type="predicted"/>
<reference evidence="1 2" key="1">
    <citation type="submission" date="2020-03" db="EMBL/GenBank/DDBJ databases">
        <authorList>
            <person name="Wang L."/>
            <person name="He N."/>
            <person name="Li Y."/>
            <person name="Fang Y."/>
            <person name="Zhang F."/>
        </authorList>
    </citation>
    <scope>NUCLEOTIDE SEQUENCE [LARGE SCALE GENOMIC DNA]</scope>
    <source>
        <strain evidence="2">hsmgli-8</strain>
    </source>
</reference>
<organism evidence="1 2">
    <name type="scientific">Pseudomonas quercus</name>
    <dbReference type="NCBI Taxonomy" id="2722792"/>
    <lineage>
        <taxon>Bacteria</taxon>
        <taxon>Pseudomonadati</taxon>
        <taxon>Pseudomonadota</taxon>
        <taxon>Gammaproteobacteria</taxon>
        <taxon>Pseudomonadales</taxon>
        <taxon>Pseudomonadaceae</taxon>
        <taxon>Pseudomonas</taxon>
    </lineage>
</organism>
<dbReference type="SUPFAM" id="SSF49354">
    <property type="entry name" value="PapD-like"/>
    <property type="match status" value="1"/>
</dbReference>
<protein>
    <submittedName>
        <fullName evidence="1">Molecular chaperone</fullName>
    </submittedName>
</protein>
<name>A0ABX0YEC3_9PSED</name>
<dbReference type="EMBL" id="JAAVJI010000003">
    <property type="protein sequence ID" value="NJP00744.1"/>
    <property type="molecule type" value="Genomic_DNA"/>
</dbReference>